<dbReference type="SUPFAM" id="SSF52317">
    <property type="entry name" value="Class I glutamine amidotransferase-like"/>
    <property type="match status" value="1"/>
</dbReference>
<evidence type="ECO:0000313" key="3">
    <source>
        <dbReference type="Proteomes" id="UP000266915"/>
    </source>
</evidence>
<organism evidence="2 3">
    <name type="scientific">Plantibacter flavus</name>
    <dbReference type="NCBI Taxonomy" id="150123"/>
    <lineage>
        <taxon>Bacteria</taxon>
        <taxon>Bacillati</taxon>
        <taxon>Actinomycetota</taxon>
        <taxon>Actinomycetes</taxon>
        <taxon>Micrococcales</taxon>
        <taxon>Microbacteriaceae</taxon>
        <taxon>Plantibacter</taxon>
    </lineage>
</organism>
<dbReference type="Pfam" id="PF06283">
    <property type="entry name" value="ThuA"/>
    <property type="match status" value="1"/>
</dbReference>
<comment type="caution">
    <text evidence="2">The sequence shown here is derived from an EMBL/GenBank/DDBJ whole genome shotgun (WGS) entry which is preliminary data.</text>
</comment>
<protein>
    <recommendedName>
        <fullName evidence="1">ThuA-like domain-containing protein</fullName>
    </recommendedName>
</protein>
<dbReference type="InterPro" id="IPR029010">
    <property type="entry name" value="ThuA-like"/>
</dbReference>
<gene>
    <name evidence="2" type="ORF">EDD42_1823</name>
</gene>
<evidence type="ECO:0000259" key="1">
    <source>
        <dbReference type="Pfam" id="PF06283"/>
    </source>
</evidence>
<evidence type="ECO:0000313" key="2">
    <source>
        <dbReference type="EMBL" id="ROR81752.1"/>
    </source>
</evidence>
<keyword evidence="3" id="KW-1185">Reference proteome</keyword>
<reference evidence="2 3" key="1">
    <citation type="submission" date="2018-11" db="EMBL/GenBank/DDBJ databases">
        <title>Sequencing the genomes of 1000 actinobacteria strains.</title>
        <authorList>
            <person name="Klenk H.-P."/>
        </authorList>
    </citation>
    <scope>NUCLEOTIDE SEQUENCE [LARGE SCALE GENOMIC DNA]</scope>
    <source>
        <strain evidence="2 3">DSM 14012</strain>
    </source>
</reference>
<dbReference type="Gene3D" id="3.40.50.880">
    <property type="match status" value="1"/>
</dbReference>
<accession>A0A3N2C2L8</accession>
<dbReference type="EMBL" id="RKHL01000001">
    <property type="protein sequence ID" value="ROR81752.1"/>
    <property type="molecule type" value="Genomic_DNA"/>
</dbReference>
<dbReference type="AlphaFoldDB" id="A0A3N2C2L8"/>
<dbReference type="Proteomes" id="UP000266915">
    <property type="component" value="Unassembled WGS sequence"/>
</dbReference>
<proteinExistence type="predicted"/>
<name>A0A3N2C2L8_9MICO</name>
<feature type="domain" description="ThuA-like" evidence="1">
    <location>
        <begin position="18"/>
        <end position="213"/>
    </location>
</feature>
<dbReference type="RefSeq" id="WP_234993964.1">
    <property type="nucleotide sequence ID" value="NZ_FXAP01000001.1"/>
</dbReference>
<dbReference type="InterPro" id="IPR029062">
    <property type="entry name" value="Class_I_gatase-like"/>
</dbReference>
<sequence>MKALIASGSGRYADPWHPYAQTSPLIAEVLETAGFAVEIDEDVDRAMTRLEGVELLVVNAGDPWRSEDQGRTPAAAIDGFAEALGRGVGVLAMHAALASLRDYPDWAPTIGALWLPGVSWHPPMGPTVVRGLASPAGGPLGDIPVDDEQYLQLQPVGRSTTVAEHDVDGERFPAVWVREAGRSRVAVDALGHDERSYASAEHRALLAALARWAARAPSA</sequence>